<dbReference type="Proteomes" id="UP000298663">
    <property type="component" value="Unassembled WGS sequence"/>
</dbReference>
<comment type="caution">
    <text evidence="2">The sequence shown here is derived from an EMBL/GenBank/DDBJ whole genome shotgun (WGS) entry which is preliminary data.</text>
</comment>
<accession>A0A4U5M076</accession>
<dbReference type="InterPro" id="IPR036915">
    <property type="entry name" value="Cyclin-like_sf"/>
</dbReference>
<dbReference type="EMBL" id="AZBU02000010">
    <property type="protein sequence ID" value="TKR62034.1"/>
    <property type="molecule type" value="Genomic_DNA"/>
</dbReference>
<dbReference type="AlphaFoldDB" id="A0A4U5M076"/>
<dbReference type="STRING" id="34508.A0A4U5M076"/>
<dbReference type="OrthoDB" id="25790at2759"/>
<reference evidence="2 3" key="2">
    <citation type="journal article" date="2019" name="G3 (Bethesda)">
        <title>Hybrid Assembly of the Genome of the Entomopathogenic Nematode Steinernema carpocapsae Identifies the X-Chromosome.</title>
        <authorList>
            <person name="Serra L."/>
            <person name="Macchietto M."/>
            <person name="Macias-Munoz A."/>
            <person name="McGill C.J."/>
            <person name="Rodriguez I.M."/>
            <person name="Rodriguez B."/>
            <person name="Murad R."/>
            <person name="Mortazavi A."/>
        </authorList>
    </citation>
    <scope>NUCLEOTIDE SEQUENCE [LARGE SCALE GENOMIC DNA]</scope>
    <source>
        <strain evidence="2 3">ALL</strain>
    </source>
</reference>
<dbReference type="SUPFAM" id="SSF47954">
    <property type="entry name" value="Cyclin-like"/>
    <property type="match status" value="1"/>
</dbReference>
<evidence type="ECO:0000313" key="3">
    <source>
        <dbReference type="Proteomes" id="UP000298663"/>
    </source>
</evidence>
<sequence length="120" mass="13128">MSRFCGNLDLPHHIRRAATTIAKLAVDLDIVAGRSPVTVSAGAIYLACNAGLDIKKRKTAKEIGQICGAAEVTVKNTYKLLLPRAKELFPKDFQFAYSIAFFPLARLPIPLAFFPLARLV</sequence>
<proteinExistence type="predicted"/>
<protein>
    <recommendedName>
        <fullName evidence="1">Transcription factor TFIIB cyclin-like domain-containing protein</fullName>
    </recommendedName>
</protein>
<evidence type="ECO:0000313" key="2">
    <source>
        <dbReference type="EMBL" id="TKR62034.1"/>
    </source>
</evidence>
<name>A0A4U5M076_STECR</name>
<reference evidence="2 3" key="1">
    <citation type="journal article" date="2015" name="Genome Biol.">
        <title>Comparative genomics of Steinernema reveals deeply conserved gene regulatory networks.</title>
        <authorList>
            <person name="Dillman A.R."/>
            <person name="Macchietto M."/>
            <person name="Porter C.F."/>
            <person name="Rogers A."/>
            <person name="Williams B."/>
            <person name="Antoshechkin I."/>
            <person name="Lee M.M."/>
            <person name="Goodwin Z."/>
            <person name="Lu X."/>
            <person name="Lewis E.E."/>
            <person name="Goodrich-Blair H."/>
            <person name="Stock S.P."/>
            <person name="Adams B.J."/>
            <person name="Sternberg P.W."/>
            <person name="Mortazavi A."/>
        </authorList>
    </citation>
    <scope>NUCLEOTIDE SEQUENCE [LARGE SCALE GENOMIC DNA]</scope>
    <source>
        <strain evidence="2 3">ALL</strain>
    </source>
</reference>
<dbReference type="InterPro" id="IPR013150">
    <property type="entry name" value="TFIIB_cyclin"/>
</dbReference>
<evidence type="ECO:0000259" key="1">
    <source>
        <dbReference type="Pfam" id="PF00382"/>
    </source>
</evidence>
<dbReference type="Pfam" id="PF00382">
    <property type="entry name" value="TFIIB"/>
    <property type="match status" value="1"/>
</dbReference>
<feature type="domain" description="Transcription factor TFIIB cyclin-like" evidence="1">
    <location>
        <begin position="1"/>
        <end position="82"/>
    </location>
</feature>
<organism evidence="2 3">
    <name type="scientific">Steinernema carpocapsae</name>
    <name type="common">Entomopathogenic nematode</name>
    <dbReference type="NCBI Taxonomy" id="34508"/>
    <lineage>
        <taxon>Eukaryota</taxon>
        <taxon>Metazoa</taxon>
        <taxon>Ecdysozoa</taxon>
        <taxon>Nematoda</taxon>
        <taxon>Chromadorea</taxon>
        <taxon>Rhabditida</taxon>
        <taxon>Tylenchina</taxon>
        <taxon>Panagrolaimomorpha</taxon>
        <taxon>Strongyloidoidea</taxon>
        <taxon>Steinernematidae</taxon>
        <taxon>Steinernema</taxon>
    </lineage>
</organism>
<dbReference type="Gene3D" id="1.10.472.10">
    <property type="entry name" value="Cyclin-like"/>
    <property type="match status" value="1"/>
</dbReference>
<gene>
    <name evidence="2" type="ORF">L596_026047</name>
</gene>
<keyword evidence="3" id="KW-1185">Reference proteome</keyword>
<dbReference type="GO" id="GO:0017025">
    <property type="term" value="F:TBP-class protein binding"/>
    <property type="evidence" value="ECO:0007669"/>
    <property type="project" value="InterPro"/>
</dbReference>